<protein>
    <submittedName>
        <fullName evidence="1">Uncharacterized protein</fullName>
    </submittedName>
</protein>
<dbReference type="Proteomes" id="UP000185210">
    <property type="component" value="Unassembled WGS sequence"/>
</dbReference>
<proteinExistence type="predicted"/>
<dbReference type="EMBL" id="FSHM01000001">
    <property type="protein sequence ID" value="SIA15048.1"/>
    <property type="molecule type" value="Genomic_DNA"/>
</dbReference>
<organism evidence="1 2">
    <name type="scientific">Mycobacteroides abscessus subsp. abscessus</name>
    <dbReference type="NCBI Taxonomy" id="1185650"/>
    <lineage>
        <taxon>Bacteria</taxon>
        <taxon>Bacillati</taxon>
        <taxon>Actinomycetota</taxon>
        <taxon>Actinomycetes</taxon>
        <taxon>Mycobacteriales</taxon>
        <taxon>Mycobacteriaceae</taxon>
        <taxon>Mycobacteroides</taxon>
        <taxon>Mycobacteroides abscessus</taxon>
    </lineage>
</organism>
<dbReference type="Gene3D" id="3.40.630.30">
    <property type="match status" value="1"/>
</dbReference>
<accession>A0AB38CSY2</accession>
<comment type="caution">
    <text evidence="1">The sequence shown here is derived from an EMBL/GenBank/DDBJ whole genome shotgun (WGS) entry which is preliminary data.</text>
</comment>
<dbReference type="AlphaFoldDB" id="A0AB38CSY2"/>
<name>A0AB38CSY2_9MYCO</name>
<sequence length="121" mass="12922">MASESEPPRIGPGFRRQLCLTGQLRNAYPVGSHDVQIVIDAGAATVEGLCDAASSIFEGDPACRRVVFAPDTDDVDSIEVAERAGFRMVVEVDLPGATVKILVCEPQWVTDGYVDLNSVPC</sequence>
<evidence type="ECO:0000313" key="1">
    <source>
        <dbReference type="EMBL" id="SIA15048.1"/>
    </source>
</evidence>
<evidence type="ECO:0000313" key="2">
    <source>
        <dbReference type="Proteomes" id="UP000185210"/>
    </source>
</evidence>
<gene>
    <name evidence="1" type="ORF">SAMEA2070301_00387</name>
</gene>
<reference evidence="1 2" key="1">
    <citation type="submission" date="2016-11" db="EMBL/GenBank/DDBJ databases">
        <authorList>
            <consortium name="Pathogen Informatics"/>
        </authorList>
    </citation>
    <scope>NUCLEOTIDE SEQUENCE [LARGE SCALE GENOMIC DNA]</scope>
    <source>
        <strain evidence="1 2">104</strain>
    </source>
</reference>